<evidence type="ECO:0000259" key="2">
    <source>
        <dbReference type="PROSITE" id="PS50943"/>
    </source>
</evidence>
<dbReference type="InterPro" id="IPR010982">
    <property type="entry name" value="Lambda_DNA-bd_dom_sf"/>
</dbReference>
<evidence type="ECO:0000313" key="4">
    <source>
        <dbReference type="Proteomes" id="UP001595555"/>
    </source>
</evidence>
<dbReference type="SUPFAM" id="SSF47413">
    <property type="entry name" value="lambda repressor-like DNA-binding domains"/>
    <property type="match status" value="1"/>
</dbReference>
<organism evidence="3 4">
    <name type="scientific">Cellvibrio fontiphilus</name>
    <dbReference type="NCBI Taxonomy" id="1815559"/>
    <lineage>
        <taxon>Bacteria</taxon>
        <taxon>Pseudomonadati</taxon>
        <taxon>Pseudomonadota</taxon>
        <taxon>Gammaproteobacteria</taxon>
        <taxon>Cellvibrionales</taxon>
        <taxon>Cellvibrionaceae</taxon>
        <taxon>Cellvibrio</taxon>
    </lineage>
</organism>
<gene>
    <name evidence="3" type="ORF">ACFODX_06485</name>
</gene>
<dbReference type="CDD" id="cd00093">
    <property type="entry name" value="HTH_XRE"/>
    <property type="match status" value="1"/>
</dbReference>
<feature type="compositionally biased region" description="Basic residues" evidence="1">
    <location>
        <begin position="87"/>
        <end position="97"/>
    </location>
</feature>
<reference evidence="4" key="1">
    <citation type="journal article" date="2019" name="Int. J. Syst. Evol. Microbiol.">
        <title>The Global Catalogue of Microorganisms (GCM) 10K type strain sequencing project: providing services to taxonomists for standard genome sequencing and annotation.</title>
        <authorList>
            <consortium name="The Broad Institute Genomics Platform"/>
            <consortium name="The Broad Institute Genome Sequencing Center for Infectious Disease"/>
            <person name="Wu L."/>
            <person name="Ma J."/>
        </authorList>
    </citation>
    <scope>NUCLEOTIDE SEQUENCE [LARGE SCALE GENOMIC DNA]</scope>
    <source>
        <strain evidence="4">KCTC 52237</strain>
    </source>
</reference>
<dbReference type="InterPro" id="IPR001387">
    <property type="entry name" value="Cro/C1-type_HTH"/>
</dbReference>
<dbReference type="Proteomes" id="UP001595555">
    <property type="component" value="Unassembled WGS sequence"/>
</dbReference>
<dbReference type="EMBL" id="JBHRTF010000003">
    <property type="protein sequence ID" value="MFC3115198.1"/>
    <property type="molecule type" value="Genomic_DNA"/>
</dbReference>
<feature type="domain" description="HTH cro/C1-type" evidence="2">
    <location>
        <begin position="19"/>
        <end position="70"/>
    </location>
</feature>
<dbReference type="Pfam" id="PF01381">
    <property type="entry name" value="HTH_3"/>
    <property type="match status" value="1"/>
</dbReference>
<feature type="region of interest" description="Disordered" evidence="1">
    <location>
        <begin position="86"/>
        <end position="114"/>
    </location>
</feature>
<dbReference type="PROSITE" id="PS50943">
    <property type="entry name" value="HTH_CROC1"/>
    <property type="match status" value="1"/>
</dbReference>
<accession>A0ABV7FEM2</accession>
<protein>
    <submittedName>
        <fullName evidence="3">Helix-turn-helix domain-containing protein</fullName>
    </submittedName>
</protein>
<sequence length="114" mass="12583">MNYEAMTNKAIAAALGERLERLRLARNFTQQMLADEIGITAKSYRQLVAGGGKLENLIAALRALNALDQLDNFLPEPAPSPLEQLKLRGKQRQRVRQPRGAQAATGADEQGLDW</sequence>
<keyword evidence="4" id="KW-1185">Reference proteome</keyword>
<comment type="caution">
    <text evidence="3">The sequence shown here is derived from an EMBL/GenBank/DDBJ whole genome shotgun (WGS) entry which is preliminary data.</text>
</comment>
<name>A0ABV7FEM2_9GAMM</name>
<dbReference type="RefSeq" id="WP_378117278.1">
    <property type="nucleotide sequence ID" value="NZ_JBHRTF010000003.1"/>
</dbReference>
<evidence type="ECO:0000313" key="3">
    <source>
        <dbReference type="EMBL" id="MFC3115198.1"/>
    </source>
</evidence>
<dbReference type="SMART" id="SM00530">
    <property type="entry name" value="HTH_XRE"/>
    <property type="match status" value="1"/>
</dbReference>
<dbReference type="Gene3D" id="1.10.260.40">
    <property type="entry name" value="lambda repressor-like DNA-binding domains"/>
    <property type="match status" value="1"/>
</dbReference>
<proteinExistence type="predicted"/>
<evidence type="ECO:0000256" key="1">
    <source>
        <dbReference type="SAM" id="MobiDB-lite"/>
    </source>
</evidence>